<sequence length="41" mass="4745">MGSKSVDRVLKNCDHQHCNYNQENINEIDDRQQGIIGFVIL</sequence>
<gene>
    <name evidence="1" type="ORF">F8B43_1785</name>
</gene>
<protein>
    <submittedName>
        <fullName evidence="1">Uncharacterized protein</fullName>
    </submittedName>
</protein>
<name>A0A833N3N3_9HYPH</name>
<dbReference type="AlphaFoldDB" id="A0A833N3N3"/>
<organism evidence="1 2">
    <name type="scientific">Methylorubrum populi</name>
    <dbReference type="NCBI Taxonomy" id="223967"/>
    <lineage>
        <taxon>Bacteria</taxon>
        <taxon>Pseudomonadati</taxon>
        <taxon>Pseudomonadota</taxon>
        <taxon>Alphaproteobacteria</taxon>
        <taxon>Hyphomicrobiales</taxon>
        <taxon>Methylobacteriaceae</taxon>
        <taxon>Methylorubrum</taxon>
    </lineage>
</organism>
<reference evidence="1 2" key="1">
    <citation type="submission" date="2019-10" db="EMBL/GenBank/DDBJ databases">
        <title>Draft Genome Sequence of the Caffeine Degrading Methylotroph Methylorubrum populi PINKEL.</title>
        <authorList>
            <person name="Dawson S.C."/>
            <person name="Zhang X."/>
            <person name="Wright M.E."/>
            <person name="Sharma G."/>
            <person name="Langner J.T."/>
            <person name="Ditty J.L."/>
            <person name="Subuyuj G.A."/>
        </authorList>
    </citation>
    <scope>NUCLEOTIDE SEQUENCE [LARGE SCALE GENOMIC DNA]</scope>
    <source>
        <strain evidence="1 2">Pinkel</strain>
    </source>
</reference>
<proteinExistence type="predicted"/>
<evidence type="ECO:0000313" key="1">
    <source>
        <dbReference type="EMBL" id="KAB7786384.1"/>
    </source>
</evidence>
<evidence type="ECO:0000313" key="2">
    <source>
        <dbReference type="Proteomes" id="UP000469949"/>
    </source>
</evidence>
<dbReference type="Proteomes" id="UP000469949">
    <property type="component" value="Unassembled WGS sequence"/>
</dbReference>
<accession>A0A833N3N3</accession>
<dbReference type="EMBL" id="WEKV01000008">
    <property type="protein sequence ID" value="KAB7786384.1"/>
    <property type="molecule type" value="Genomic_DNA"/>
</dbReference>
<comment type="caution">
    <text evidence="1">The sequence shown here is derived from an EMBL/GenBank/DDBJ whole genome shotgun (WGS) entry which is preliminary data.</text>
</comment>